<dbReference type="Proteomes" id="UP000434580">
    <property type="component" value="Unassembled WGS sequence"/>
</dbReference>
<feature type="transmembrane region" description="Helical" evidence="1">
    <location>
        <begin position="145"/>
        <end position="161"/>
    </location>
</feature>
<sequence length="277" mass="31304">MILIPIFIFMGNSIWDLSDHVTGLPAHAVFTWESLLQTIFMVQSWGLPTTVSWNLAAWSISCEWLVYLTFPIFVSILGLFRKYTFVLVSLILVIVVADAALIIWSYKAHGLSIFGVIRVVCGFSVGVLTYLIYENLKGKKSAQKEHSILFWITGFLVVFSIQKYPFSLPLTIIFFAYFVLSISLKRLPPGFINASQLVYCGQVSYSLYLSHSSVLCLLIVFIKPQSFADADVWVRVSYIFSYLVVTAISSILLHRWVEVPFQKLLRAGNLRTSMSAA</sequence>
<feature type="transmembrane region" description="Helical" evidence="1">
    <location>
        <begin position="55"/>
        <end position="78"/>
    </location>
</feature>
<organism evidence="3 5">
    <name type="scientific">BD1-7 clade bacterium</name>
    <dbReference type="NCBI Taxonomy" id="2029982"/>
    <lineage>
        <taxon>Bacteria</taxon>
        <taxon>Pseudomonadati</taxon>
        <taxon>Pseudomonadota</taxon>
        <taxon>Gammaproteobacteria</taxon>
        <taxon>Cellvibrionales</taxon>
        <taxon>Spongiibacteraceae</taxon>
        <taxon>BD1-7 clade</taxon>
    </lineage>
</organism>
<keyword evidence="1" id="KW-0812">Transmembrane</keyword>
<evidence type="ECO:0000313" key="4">
    <source>
        <dbReference type="EMBL" id="CAA0116628.1"/>
    </source>
</evidence>
<protein>
    <recommendedName>
        <fullName evidence="2">Acyltransferase 3 domain-containing protein</fullName>
    </recommendedName>
</protein>
<dbReference type="EMBL" id="CACSII010000005">
    <property type="protein sequence ID" value="CAA0097412.1"/>
    <property type="molecule type" value="Genomic_DNA"/>
</dbReference>
<keyword evidence="1" id="KW-1133">Transmembrane helix</keyword>
<dbReference type="InterPro" id="IPR002656">
    <property type="entry name" value="Acyl_transf_3_dom"/>
</dbReference>
<accession>A0A5S9PZ12</accession>
<evidence type="ECO:0000313" key="3">
    <source>
        <dbReference type="EMBL" id="CAA0097412.1"/>
    </source>
</evidence>
<dbReference type="AlphaFoldDB" id="A0A5S9PZ12"/>
<name>A0A5S9PZ12_9GAMM</name>
<feature type="transmembrane region" description="Helical" evidence="1">
    <location>
        <begin position="205"/>
        <end position="224"/>
    </location>
</feature>
<evidence type="ECO:0000259" key="2">
    <source>
        <dbReference type="Pfam" id="PF01757"/>
    </source>
</evidence>
<dbReference type="InterPro" id="IPR050879">
    <property type="entry name" value="Acyltransferase_3"/>
</dbReference>
<feature type="transmembrane region" description="Helical" evidence="1">
    <location>
        <begin position="236"/>
        <end position="257"/>
    </location>
</feature>
<dbReference type="PANTHER" id="PTHR23028">
    <property type="entry name" value="ACETYLTRANSFERASE"/>
    <property type="match status" value="1"/>
</dbReference>
<gene>
    <name evidence="4" type="ORF">DPBNPPHM_02107</name>
    <name evidence="3" type="ORF">DPBNPPHM_03527</name>
</gene>
<dbReference type="EMBL" id="CACSII010000018">
    <property type="protein sequence ID" value="CAA0116628.1"/>
    <property type="molecule type" value="Genomic_DNA"/>
</dbReference>
<evidence type="ECO:0000313" key="5">
    <source>
        <dbReference type="Proteomes" id="UP000434580"/>
    </source>
</evidence>
<dbReference type="PANTHER" id="PTHR23028:SF53">
    <property type="entry name" value="ACYL_TRANSF_3 DOMAIN-CONTAINING PROTEIN"/>
    <property type="match status" value="1"/>
</dbReference>
<proteinExistence type="predicted"/>
<evidence type="ECO:0000256" key="1">
    <source>
        <dbReference type="SAM" id="Phobius"/>
    </source>
</evidence>
<dbReference type="GO" id="GO:0000271">
    <property type="term" value="P:polysaccharide biosynthetic process"/>
    <property type="evidence" value="ECO:0007669"/>
    <property type="project" value="TreeGrafter"/>
</dbReference>
<dbReference type="GO" id="GO:0016747">
    <property type="term" value="F:acyltransferase activity, transferring groups other than amino-acyl groups"/>
    <property type="evidence" value="ECO:0007669"/>
    <property type="project" value="InterPro"/>
</dbReference>
<keyword evidence="1" id="KW-0472">Membrane</keyword>
<dbReference type="Pfam" id="PF01757">
    <property type="entry name" value="Acyl_transf_3"/>
    <property type="match status" value="1"/>
</dbReference>
<feature type="domain" description="Acyltransferase 3" evidence="2">
    <location>
        <begin position="6"/>
        <end position="254"/>
    </location>
</feature>
<reference evidence="3 5" key="1">
    <citation type="submission" date="2019-11" db="EMBL/GenBank/DDBJ databases">
        <authorList>
            <person name="Holert J."/>
        </authorList>
    </citation>
    <scope>NUCLEOTIDE SEQUENCE [LARGE SCALE GENOMIC DNA]</scope>
    <source>
        <strain evidence="3">BC5_2</strain>
    </source>
</reference>
<feature type="transmembrane region" description="Helical" evidence="1">
    <location>
        <begin position="85"/>
        <end position="106"/>
    </location>
</feature>
<feature type="transmembrane region" description="Helical" evidence="1">
    <location>
        <begin position="167"/>
        <end position="184"/>
    </location>
</feature>
<feature type="transmembrane region" description="Helical" evidence="1">
    <location>
        <begin position="112"/>
        <end position="133"/>
    </location>
</feature>
<dbReference type="GO" id="GO:0016020">
    <property type="term" value="C:membrane"/>
    <property type="evidence" value="ECO:0007669"/>
    <property type="project" value="TreeGrafter"/>
</dbReference>